<dbReference type="InterPro" id="IPR051781">
    <property type="entry name" value="Metallo-dep_Hydrolase"/>
</dbReference>
<keyword evidence="3" id="KW-1185">Reference proteome</keyword>
<comment type="caution">
    <text evidence="2">The sequence shown here is derived from an EMBL/GenBank/DDBJ whole genome shotgun (WGS) entry which is preliminary data.</text>
</comment>
<gene>
    <name evidence="2" type="ORF">GCM10010990_22590</name>
</gene>
<dbReference type="Gene3D" id="3.20.20.140">
    <property type="entry name" value="Metal-dependent hydrolases"/>
    <property type="match status" value="1"/>
</dbReference>
<dbReference type="Pfam" id="PF01979">
    <property type="entry name" value="Amidohydro_1"/>
    <property type="match status" value="1"/>
</dbReference>
<dbReference type="CDD" id="cd01299">
    <property type="entry name" value="Met_dep_hydrolase_A"/>
    <property type="match status" value="1"/>
</dbReference>
<dbReference type="SUPFAM" id="SSF51556">
    <property type="entry name" value="Metallo-dependent hydrolases"/>
    <property type="match status" value="1"/>
</dbReference>
<dbReference type="InterPro" id="IPR006680">
    <property type="entry name" value="Amidohydro-rel"/>
</dbReference>
<dbReference type="Proteomes" id="UP000612349">
    <property type="component" value="Unassembled WGS sequence"/>
</dbReference>
<dbReference type="PANTHER" id="PTHR43135">
    <property type="entry name" value="ALPHA-D-RIBOSE 1-METHYLPHOSPHONATE 5-TRIPHOSPHATE DIPHOSPHATASE"/>
    <property type="match status" value="1"/>
</dbReference>
<accession>A0A917DW81</accession>
<dbReference type="Gene3D" id="2.30.40.10">
    <property type="entry name" value="Urease, subunit C, domain 1"/>
    <property type="match status" value="1"/>
</dbReference>
<dbReference type="RefSeq" id="WP_156522066.1">
    <property type="nucleotide sequence ID" value="NZ_BMIP01000004.1"/>
</dbReference>
<sequence length="409" mass="44325">MIVFANCRLIDGVSDTVREDMHILVDGNEIREVSDVPITAEGAQIIDLKGKTVMPGLIDAHVHVYSVHLNSDKERGMPHTLMMAHAIHRVRDMLMRGFTTVRDVAGGDWGMKTAIELGLVEGPRLYVSGRALSQTGGHGDHRFITDESIPCACTSALDIMTRLADGPDQVQHSAREELRKGADHLKIMVSGGVGSPHDALDHTQYQMDEIRAAVAEASARGTYVAAHSYTAKSTRNALEGGVRTIEHGNFIDLETAQLAAEKNAFIVPTLICYRESADNADFYGLRPEVKRKLAEVNEAGANMLGICREAGATMGFGTDLMGEMIEAQSKEFKLRADVLPAMEILKSATSINAEILGQGGKLGCIAPGALADLLVIDGNPDERIELLETRYNAIVAIMKDGRFHKQDIG</sequence>
<dbReference type="InterPro" id="IPR011059">
    <property type="entry name" value="Metal-dep_hydrolase_composite"/>
</dbReference>
<dbReference type="InterPro" id="IPR057744">
    <property type="entry name" value="OTAase-like"/>
</dbReference>
<reference evidence="2" key="1">
    <citation type="journal article" date="2014" name="Int. J. Syst. Evol. Microbiol.">
        <title>Complete genome sequence of Corynebacterium casei LMG S-19264T (=DSM 44701T), isolated from a smear-ripened cheese.</title>
        <authorList>
            <consortium name="US DOE Joint Genome Institute (JGI-PGF)"/>
            <person name="Walter F."/>
            <person name="Albersmeier A."/>
            <person name="Kalinowski J."/>
            <person name="Ruckert C."/>
        </authorList>
    </citation>
    <scope>NUCLEOTIDE SEQUENCE</scope>
    <source>
        <strain evidence="2">CGMCC 1.15360</strain>
    </source>
</reference>
<reference evidence="2" key="2">
    <citation type="submission" date="2020-09" db="EMBL/GenBank/DDBJ databases">
        <authorList>
            <person name="Sun Q."/>
            <person name="Zhou Y."/>
        </authorList>
    </citation>
    <scope>NUCLEOTIDE SEQUENCE</scope>
    <source>
        <strain evidence="2">CGMCC 1.15360</strain>
    </source>
</reference>
<evidence type="ECO:0000259" key="1">
    <source>
        <dbReference type="Pfam" id="PF01979"/>
    </source>
</evidence>
<protein>
    <submittedName>
        <fullName evidence="2">Peptidase M38</fullName>
    </submittedName>
</protein>
<feature type="domain" description="Amidohydrolase-related" evidence="1">
    <location>
        <begin position="52"/>
        <end position="401"/>
    </location>
</feature>
<name>A0A917DW81_9SPHN</name>
<dbReference type="OrthoDB" id="8098664at2"/>
<dbReference type="EMBL" id="BMIP01000004">
    <property type="protein sequence ID" value="GGD72511.1"/>
    <property type="molecule type" value="Genomic_DNA"/>
</dbReference>
<evidence type="ECO:0000313" key="2">
    <source>
        <dbReference type="EMBL" id="GGD72511.1"/>
    </source>
</evidence>
<organism evidence="2 3">
    <name type="scientific">Croceicoccus mobilis</name>
    <dbReference type="NCBI Taxonomy" id="1703339"/>
    <lineage>
        <taxon>Bacteria</taxon>
        <taxon>Pseudomonadati</taxon>
        <taxon>Pseudomonadota</taxon>
        <taxon>Alphaproteobacteria</taxon>
        <taxon>Sphingomonadales</taxon>
        <taxon>Erythrobacteraceae</taxon>
        <taxon>Croceicoccus</taxon>
    </lineage>
</organism>
<dbReference type="SUPFAM" id="SSF51338">
    <property type="entry name" value="Composite domain of metallo-dependent hydrolases"/>
    <property type="match status" value="2"/>
</dbReference>
<evidence type="ECO:0000313" key="3">
    <source>
        <dbReference type="Proteomes" id="UP000612349"/>
    </source>
</evidence>
<dbReference type="PANTHER" id="PTHR43135:SF3">
    <property type="entry name" value="ALPHA-D-RIBOSE 1-METHYLPHOSPHONATE 5-TRIPHOSPHATE DIPHOSPHATASE"/>
    <property type="match status" value="1"/>
</dbReference>
<dbReference type="GO" id="GO:0016810">
    <property type="term" value="F:hydrolase activity, acting on carbon-nitrogen (but not peptide) bonds"/>
    <property type="evidence" value="ECO:0007669"/>
    <property type="project" value="InterPro"/>
</dbReference>
<dbReference type="AlphaFoldDB" id="A0A917DW81"/>
<proteinExistence type="predicted"/>
<dbReference type="InterPro" id="IPR032466">
    <property type="entry name" value="Metal_Hydrolase"/>
</dbReference>